<dbReference type="InterPro" id="IPR011250">
    <property type="entry name" value="OMP/PagP_B-barrel"/>
</dbReference>
<keyword evidence="1" id="KW-0732">Signal</keyword>
<feature type="chain" id="PRO_5037939263" description="Outer membrane protein beta-barrel domain-containing protein" evidence="1">
    <location>
        <begin position="21"/>
        <end position="156"/>
    </location>
</feature>
<dbReference type="Gene3D" id="2.40.160.20">
    <property type="match status" value="1"/>
</dbReference>
<dbReference type="EMBL" id="BMXB01000002">
    <property type="protein sequence ID" value="GHA30640.1"/>
    <property type="molecule type" value="Genomic_DNA"/>
</dbReference>
<accession>A0A918VUN5</accession>
<dbReference type="AlphaFoldDB" id="A0A918VUN5"/>
<proteinExistence type="predicted"/>
<evidence type="ECO:0008006" key="4">
    <source>
        <dbReference type="Google" id="ProtNLM"/>
    </source>
</evidence>
<reference evidence="2" key="2">
    <citation type="submission" date="2020-09" db="EMBL/GenBank/DDBJ databases">
        <authorList>
            <person name="Sun Q."/>
            <person name="Kim S."/>
        </authorList>
    </citation>
    <scope>NUCLEOTIDE SEQUENCE</scope>
    <source>
        <strain evidence="2">KCTC 12719</strain>
    </source>
</reference>
<protein>
    <recommendedName>
        <fullName evidence="4">Outer membrane protein beta-barrel domain-containing protein</fullName>
    </recommendedName>
</protein>
<dbReference type="Proteomes" id="UP000610456">
    <property type="component" value="Unassembled WGS sequence"/>
</dbReference>
<name>A0A918VUN5_9FLAO</name>
<feature type="signal peptide" evidence="1">
    <location>
        <begin position="1"/>
        <end position="20"/>
    </location>
</feature>
<keyword evidence="3" id="KW-1185">Reference proteome</keyword>
<evidence type="ECO:0000313" key="2">
    <source>
        <dbReference type="EMBL" id="GHA30640.1"/>
    </source>
</evidence>
<evidence type="ECO:0000256" key="1">
    <source>
        <dbReference type="SAM" id="SignalP"/>
    </source>
</evidence>
<reference evidence="2" key="1">
    <citation type="journal article" date="2014" name="Int. J. Syst. Evol. Microbiol.">
        <title>Complete genome sequence of Corynebacterium casei LMG S-19264T (=DSM 44701T), isolated from a smear-ripened cheese.</title>
        <authorList>
            <consortium name="US DOE Joint Genome Institute (JGI-PGF)"/>
            <person name="Walter F."/>
            <person name="Albersmeier A."/>
            <person name="Kalinowski J."/>
            <person name="Ruckert C."/>
        </authorList>
    </citation>
    <scope>NUCLEOTIDE SEQUENCE</scope>
    <source>
        <strain evidence="2">KCTC 12719</strain>
    </source>
</reference>
<organism evidence="2 3">
    <name type="scientific">Salinimicrobium marinum</name>
    <dbReference type="NCBI Taxonomy" id="680283"/>
    <lineage>
        <taxon>Bacteria</taxon>
        <taxon>Pseudomonadati</taxon>
        <taxon>Bacteroidota</taxon>
        <taxon>Flavobacteriia</taxon>
        <taxon>Flavobacteriales</taxon>
        <taxon>Flavobacteriaceae</taxon>
        <taxon>Salinimicrobium</taxon>
    </lineage>
</organism>
<dbReference type="RefSeq" id="WP_189603622.1">
    <property type="nucleotide sequence ID" value="NZ_BMXB01000002.1"/>
</dbReference>
<gene>
    <name evidence="2" type="ORF">GCM10007103_10180</name>
</gene>
<dbReference type="SUPFAM" id="SSF56925">
    <property type="entry name" value="OMPA-like"/>
    <property type="match status" value="1"/>
</dbReference>
<evidence type="ECO:0000313" key="3">
    <source>
        <dbReference type="Proteomes" id="UP000610456"/>
    </source>
</evidence>
<sequence length="156" mass="17391">MKKLLLLAICVFGFTVQSQAQQVADNALGLRFGGSNGVGTEISYQRGLSENNRLELDLGWSNRDDFDAFRLTGLYQWVWNIESGFNWYAGVGAGVGSIDRYNDNDIFLSVAGNVGIEYDFDFPLLLSLDFRPEIGVANYYGDDLGFDVALGIRYQF</sequence>
<comment type="caution">
    <text evidence="2">The sequence shown here is derived from an EMBL/GenBank/DDBJ whole genome shotgun (WGS) entry which is preliminary data.</text>
</comment>